<proteinExistence type="predicted"/>
<dbReference type="InterPro" id="IPR041492">
    <property type="entry name" value="HAD_2"/>
</dbReference>
<dbReference type="EMBL" id="MTPU01000012">
    <property type="protein sequence ID" value="OPH11093.1"/>
    <property type="molecule type" value="Genomic_DNA"/>
</dbReference>
<dbReference type="InterPro" id="IPR023198">
    <property type="entry name" value="PGP-like_dom2"/>
</dbReference>
<dbReference type="InterPro" id="IPR036412">
    <property type="entry name" value="HAD-like_sf"/>
</dbReference>
<evidence type="ECO:0008006" key="3">
    <source>
        <dbReference type="Google" id="ProtNLM"/>
    </source>
</evidence>
<dbReference type="Pfam" id="PF13419">
    <property type="entry name" value="HAD_2"/>
    <property type="match status" value="1"/>
</dbReference>
<evidence type="ECO:0000313" key="2">
    <source>
        <dbReference type="Proteomes" id="UP000190056"/>
    </source>
</evidence>
<dbReference type="InterPro" id="IPR023214">
    <property type="entry name" value="HAD_sf"/>
</dbReference>
<dbReference type="SFLD" id="SFLDG01129">
    <property type="entry name" value="C1.5:_HAD__Beta-PGM__Phosphata"/>
    <property type="match status" value="1"/>
</dbReference>
<dbReference type="GO" id="GO:0008967">
    <property type="term" value="F:phosphoglycolate phosphatase activity"/>
    <property type="evidence" value="ECO:0007669"/>
    <property type="project" value="TreeGrafter"/>
</dbReference>
<organism evidence="1 2">
    <name type="scientific">Cylindrospermopsis raciborskii CENA302</name>
    <dbReference type="NCBI Taxonomy" id="1170768"/>
    <lineage>
        <taxon>Bacteria</taxon>
        <taxon>Bacillati</taxon>
        <taxon>Cyanobacteriota</taxon>
        <taxon>Cyanophyceae</taxon>
        <taxon>Nostocales</taxon>
        <taxon>Aphanizomenonaceae</taxon>
        <taxon>Cylindrospermopsis</taxon>
    </lineage>
</organism>
<dbReference type="GO" id="GO:0006281">
    <property type="term" value="P:DNA repair"/>
    <property type="evidence" value="ECO:0007669"/>
    <property type="project" value="TreeGrafter"/>
</dbReference>
<dbReference type="Gene3D" id="3.40.50.1000">
    <property type="entry name" value="HAD superfamily/HAD-like"/>
    <property type="match status" value="1"/>
</dbReference>
<dbReference type="InterPro" id="IPR050155">
    <property type="entry name" value="HAD-like_hydrolase_sf"/>
</dbReference>
<evidence type="ECO:0000313" key="1">
    <source>
        <dbReference type="EMBL" id="OPH11093.1"/>
    </source>
</evidence>
<sequence>MLKIINSAKLIFWDFDGVIKDSVDVKTQAFKSLFLPYGAEVAARICSHHESNGGVSRFEKIPLYLTWSGLDATEQNVSEFCDRFSASVLEAVVNSPWVPGVLDYLNENYQNQYFVLVTATPHSEIKIILNRLNIAHLFQEVWGAPTSKSDAIAIVMGKVEFNQEESLMIGDAESDMIAAQSNGIPFLLRRTPINASLQVHYQGPQLDNFNP</sequence>
<dbReference type="Gene3D" id="1.10.150.240">
    <property type="entry name" value="Putative phosphatase, domain 2"/>
    <property type="match status" value="1"/>
</dbReference>
<name>A0A9Q5QYT7_9CYAN</name>
<dbReference type="PANTHER" id="PTHR43434:SF1">
    <property type="entry name" value="PHOSPHOGLYCOLATE PHOSPHATASE"/>
    <property type="match status" value="1"/>
</dbReference>
<reference evidence="1 2" key="1">
    <citation type="submission" date="2017-01" db="EMBL/GenBank/DDBJ databases">
        <authorList>
            <person name="Abreu V.A."/>
            <person name="Popin R.V."/>
            <person name="Rigonato J."/>
            <person name="Andreote A.P."/>
            <person name="Schaker P.C."/>
            <person name="Hoff-Risseti C."/>
            <person name="Alvarenga D.O."/>
            <person name="Varani A.M."/>
            <person name="Fiore M.F."/>
        </authorList>
    </citation>
    <scope>NUCLEOTIDE SEQUENCE [LARGE SCALE GENOMIC DNA]</scope>
    <source>
        <strain evidence="1 2">CENA302</strain>
    </source>
</reference>
<dbReference type="PANTHER" id="PTHR43434">
    <property type="entry name" value="PHOSPHOGLYCOLATE PHOSPHATASE"/>
    <property type="match status" value="1"/>
</dbReference>
<dbReference type="SFLD" id="SFLDS00003">
    <property type="entry name" value="Haloacid_Dehalogenase"/>
    <property type="match status" value="1"/>
</dbReference>
<accession>A0A9Q5QYT7</accession>
<dbReference type="AlphaFoldDB" id="A0A9Q5QYT7"/>
<dbReference type="SUPFAM" id="SSF56784">
    <property type="entry name" value="HAD-like"/>
    <property type="match status" value="1"/>
</dbReference>
<dbReference type="GO" id="GO:0005829">
    <property type="term" value="C:cytosol"/>
    <property type="evidence" value="ECO:0007669"/>
    <property type="project" value="TreeGrafter"/>
</dbReference>
<dbReference type="Proteomes" id="UP000190056">
    <property type="component" value="Unassembled WGS sequence"/>
</dbReference>
<comment type="caution">
    <text evidence="1">The sequence shown here is derived from an EMBL/GenBank/DDBJ whole genome shotgun (WGS) entry which is preliminary data.</text>
</comment>
<gene>
    <name evidence="1" type="ORF">CENA302_01805</name>
</gene>
<protein>
    <recommendedName>
        <fullName evidence="3">HAD family hydrolase</fullName>
    </recommendedName>
</protein>